<gene>
    <name evidence="1" type="ORF">GMA92_07395</name>
</gene>
<evidence type="ECO:0000313" key="2">
    <source>
        <dbReference type="Proteomes" id="UP000487649"/>
    </source>
</evidence>
<dbReference type="InterPro" id="IPR027461">
    <property type="entry name" value="Carboxypeptidase_A_C_sf"/>
</dbReference>
<organism evidence="1 2">
    <name type="scientific">Turicibacter sanguinis</name>
    <dbReference type="NCBI Taxonomy" id="154288"/>
    <lineage>
        <taxon>Bacteria</taxon>
        <taxon>Bacillati</taxon>
        <taxon>Bacillota</taxon>
        <taxon>Erysipelotrichia</taxon>
        <taxon>Erysipelotrichales</taxon>
        <taxon>Turicibacteraceae</taxon>
        <taxon>Turicibacter</taxon>
    </lineage>
</organism>
<proteinExistence type="predicted"/>
<name>A0A9X4XD98_9FIRM</name>
<dbReference type="AlphaFoldDB" id="A0A9X4XD98"/>
<evidence type="ECO:0000313" key="1">
    <source>
        <dbReference type="EMBL" id="MTK21244.1"/>
    </source>
</evidence>
<accession>A0A9X4XD98</accession>
<comment type="caution">
    <text evidence="1">The sequence shown here is derived from an EMBL/GenBank/DDBJ whole genome shotgun (WGS) entry which is preliminary data.</text>
</comment>
<reference evidence="1 2" key="1">
    <citation type="journal article" date="2019" name="Nat. Med.">
        <title>A library of human gut bacterial isolates paired with longitudinal multiomics data enables mechanistic microbiome research.</title>
        <authorList>
            <person name="Poyet M."/>
            <person name="Groussin M."/>
            <person name="Gibbons S.M."/>
            <person name="Avila-Pacheco J."/>
            <person name="Jiang X."/>
            <person name="Kearney S.M."/>
            <person name="Perrotta A.R."/>
            <person name="Berdy B."/>
            <person name="Zhao S."/>
            <person name="Lieberman T.D."/>
            <person name="Swanson P.K."/>
            <person name="Smith M."/>
            <person name="Roesemann S."/>
            <person name="Alexander J.E."/>
            <person name="Rich S.A."/>
            <person name="Livny J."/>
            <person name="Vlamakis H."/>
            <person name="Clish C."/>
            <person name="Bullock K."/>
            <person name="Deik A."/>
            <person name="Scott J."/>
            <person name="Pierce K.A."/>
            <person name="Xavier R.J."/>
            <person name="Alm E.J."/>
        </authorList>
    </citation>
    <scope>NUCLEOTIDE SEQUENCE [LARGE SCALE GENOMIC DNA]</scope>
    <source>
        <strain evidence="1 2">BIOML-A198</strain>
    </source>
</reference>
<dbReference type="Gene3D" id="3.50.30.60">
    <property type="entry name" value="LD-carboxypeptidase A C-terminal domain-like"/>
    <property type="match status" value="1"/>
</dbReference>
<dbReference type="Proteomes" id="UP000487649">
    <property type="component" value="Unassembled WGS sequence"/>
</dbReference>
<protein>
    <submittedName>
        <fullName evidence="1">Uncharacterized protein</fullName>
    </submittedName>
</protein>
<dbReference type="EMBL" id="WMQE01000013">
    <property type="protein sequence ID" value="MTK21244.1"/>
    <property type="molecule type" value="Genomic_DNA"/>
</dbReference>
<dbReference type="RefSeq" id="WP_006785499.1">
    <property type="nucleotide sequence ID" value="NZ_CYXW01000006.1"/>
</dbReference>
<sequence length="63" mass="7429">MLFFEMSEHQSDPTLLKYWLQNDGSMGSLQQVRGILFGKPYDEKDEYEVVIYQVVIEELGLRD</sequence>